<comment type="caution">
    <text evidence="1">The sequence shown here is derived from an EMBL/GenBank/DDBJ whole genome shotgun (WGS) entry which is preliminary data.</text>
</comment>
<proteinExistence type="predicted"/>
<keyword evidence="2" id="KW-1185">Reference proteome</keyword>
<dbReference type="EMBL" id="RHHQ01000006">
    <property type="protein sequence ID" value="RNB91076.1"/>
    <property type="molecule type" value="Genomic_DNA"/>
</dbReference>
<accession>A0A3M8DSD4</accession>
<reference evidence="1 2" key="1">
    <citation type="submission" date="2018-10" db="EMBL/GenBank/DDBJ databases">
        <title>Phylogenomics of Brevibacillus.</title>
        <authorList>
            <person name="Dunlap C."/>
        </authorList>
    </citation>
    <scope>NUCLEOTIDE SEQUENCE [LARGE SCALE GENOMIC DNA]</scope>
    <source>
        <strain evidence="1 2">JCM 15716</strain>
    </source>
</reference>
<evidence type="ECO:0000313" key="1">
    <source>
        <dbReference type="EMBL" id="RNB91076.1"/>
    </source>
</evidence>
<dbReference type="OrthoDB" id="2706506at2"/>
<dbReference type="RefSeq" id="WP_122916928.1">
    <property type="nucleotide sequence ID" value="NZ_RHHQ01000006.1"/>
</dbReference>
<organism evidence="1 2">
    <name type="scientific">Brevibacillus fluminis</name>
    <dbReference type="NCBI Taxonomy" id="511487"/>
    <lineage>
        <taxon>Bacteria</taxon>
        <taxon>Bacillati</taxon>
        <taxon>Bacillota</taxon>
        <taxon>Bacilli</taxon>
        <taxon>Bacillales</taxon>
        <taxon>Paenibacillaceae</taxon>
        <taxon>Brevibacillus</taxon>
    </lineage>
</organism>
<name>A0A3M8DSD4_9BACL</name>
<gene>
    <name evidence="1" type="ORF">EDM56_05645</name>
</gene>
<protein>
    <submittedName>
        <fullName evidence="1">Uncharacterized protein</fullName>
    </submittedName>
</protein>
<dbReference type="AlphaFoldDB" id="A0A3M8DSD4"/>
<dbReference type="Proteomes" id="UP000271031">
    <property type="component" value="Unassembled WGS sequence"/>
</dbReference>
<evidence type="ECO:0000313" key="2">
    <source>
        <dbReference type="Proteomes" id="UP000271031"/>
    </source>
</evidence>
<sequence>MEKSTYSVSIHSSASTWELREGTGDATSDFVIEATPVEIGVLKDLFQQAALADVRSYGHAHILVSDVSDEDHMEYDQALTHIYEMLHKLGTKKTQRDIESLGVLTALKGYAGNNIHNPDLLRGTVYTLPEVE</sequence>